<dbReference type="RefSeq" id="WP_345927827.1">
    <property type="nucleotide sequence ID" value="NZ_JBDIVF010000004.1"/>
</dbReference>
<protein>
    <recommendedName>
        <fullName evidence="5">Exodeoxyribonuclease 7 large subunit</fullName>
        <ecNumber evidence="5">3.1.11.6</ecNumber>
    </recommendedName>
    <alternativeName>
        <fullName evidence="5">Exodeoxyribonuclease VII large subunit</fullName>
        <shortName evidence="5">Exonuclease VII large subunit</shortName>
    </alternativeName>
</protein>
<evidence type="ECO:0000256" key="4">
    <source>
        <dbReference type="ARBA" id="ARBA00022839"/>
    </source>
</evidence>
<keyword evidence="1 5" id="KW-0963">Cytoplasm</keyword>
<comment type="subunit">
    <text evidence="5">Heterooligomer composed of large and small subunits.</text>
</comment>
<comment type="similarity">
    <text evidence="5 6">Belongs to the XseA family.</text>
</comment>
<reference evidence="9 10" key="1">
    <citation type="submission" date="2024-07" db="EMBL/GenBank/DDBJ databases">
        <title>Uliginosibacterium paludis KCTC:42655.</title>
        <authorList>
            <person name="Kim M.K."/>
        </authorList>
    </citation>
    <scope>NUCLEOTIDE SEQUENCE [LARGE SCALE GENOMIC DNA]</scope>
    <source>
        <strain evidence="9 10">KCTC 42655</strain>
    </source>
</reference>
<feature type="domain" description="OB-fold nucleic acid binding" evidence="8">
    <location>
        <begin position="17"/>
        <end position="109"/>
    </location>
</feature>
<evidence type="ECO:0000256" key="3">
    <source>
        <dbReference type="ARBA" id="ARBA00022801"/>
    </source>
</evidence>
<name>A0ABV2CRH7_9RHOO</name>
<dbReference type="PANTHER" id="PTHR30008:SF0">
    <property type="entry name" value="EXODEOXYRIBONUCLEASE 7 LARGE SUBUNIT"/>
    <property type="match status" value="1"/>
</dbReference>
<accession>A0ABV2CRH7</accession>
<dbReference type="InterPro" id="IPR020579">
    <property type="entry name" value="Exonuc_VII_lsu_C"/>
</dbReference>
<dbReference type="GO" id="GO:0008855">
    <property type="term" value="F:exodeoxyribonuclease VII activity"/>
    <property type="evidence" value="ECO:0007669"/>
    <property type="project" value="UniProtKB-EC"/>
</dbReference>
<organism evidence="9 10">
    <name type="scientific">Uliginosibacterium paludis</name>
    <dbReference type="NCBI Taxonomy" id="1615952"/>
    <lineage>
        <taxon>Bacteria</taxon>
        <taxon>Pseudomonadati</taxon>
        <taxon>Pseudomonadota</taxon>
        <taxon>Betaproteobacteria</taxon>
        <taxon>Rhodocyclales</taxon>
        <taxon>Zoogloeaceae</taxon>
        <taxon>Uliginosibacterium</taxon>
    </lineage>
</organism>
<dbReference type="EMBL" id="JBEWLZ010000006">
    <property type="protein sequence ID" value="MET1490522.1"/>
    <property type="molecule type" value="Genomic_DNA"/>
</dbReference>
<dbReference type="CDD" id="cd04489">
    <property type="entry name" value="ExoVII_LU_OBF"/>
    <property type="match status" value="1"/>
</dbReference>
<dbReference type="Proteomes" id="UP001548590">
    <property type="component" value="Unassembled WGS sequence"/>
</dbReference>
<comment type="catalytic activity">
    <reaction evidence="5 6">
        <text>Exonucleolytic cleavage in either 5'- to 3'- or 3'- to 5'-direction to yield nucleoside 5'-phosphates.</text>
        <dbReference type="EC" id="3.1.11.6"/>
    </reaction>
</comment>
<evidence type="ECO:0000259" key="8">
    <source>
        <dbReference type="Pfam" id="PF13742"/>
    </source>
</evidence>
<comment type="subcellular location">
    <subcellularLocation>
        <location evidence="5 6">Cytoplasm</location>
    </subcellularLocation>
</comment>
<sequence>MNNARNNQEQAGARVSSVSEFVLQIRTLVERNVPLGWIGGEISNLVQAGSGHLYFTLRDDRAQIRCAMWRNRAQLLGFRLAEGMRVEVRAQATIYEARGDLQLSVESIRRAGLGNLFEAYLRLKARLEAEGLFEAARKGDLPRLPRGIALVTSASGAVLHDVVTVLQRRAPALPVTIYPCLVQGEAAPAQIAGAIAAACSRAGRDGNDVLLVCRGGGSLEDLWAFNDEVVVRAIAASSLPVISGIGHETDTTLADFVADLRAPTPSAAAEIASSGWFELRQSMPAFGRSLRKLMEFRLQRAFQRLDELQLRLKHPRTRLLRGQERISGAERELRQLMRAKLRERTLKLAGLEVRLRNAAPRPNVQRKRLDAAATALRRVLDDRLANASQHLAHLAARLEGLNPDAVLARGYAIVRDESGRILRDAGQSQSGQILDVQLARGRIRTRVERP</sequence>
<evidence type="ECO:0000313" key="10">
    <source>
        <dbReference type="Proteomes" id="UP001548590"/>
    </source>
</evidence>
<dbReference type="HAMAP" id="MF_00378">
    <property type="entry name" value="Exonuc_7_L"/>
    <property type="match status" value="1"/>
</dbReference>
<evidence type="ECO:0000256" key="5">
    <source>
        <dbReference type="HAMAP-Rule" id="MF_00378"/>
    </source>
</evidence>
<proteinExistence type="inferred from homology"/>
<dbReference type="Pfam" id="PF13742">
    <property type="entry name" value="tRNA_anti_2"/>
    <property type="match status" value="1"/>
</dbReference>
<keyword evidence="4 5" id="KW-0269">Exonuclease</keyword>
<keyword evidence="10" id="KW-1185">Reference proteome</keyword>
<dbReference type="InterPro" id="IPR003753">
    <property type="entry name" value="Exonuc_VII_L"/>
</dbReference>
<evidence type="ECO:0000256" key="6">
    <source>
        <dbReference type="RuleBase" id="RU004355"/>
    </source>
</evidence>
<dbReference type="EC" id="3.1.11.6" evidence="5"/>
<evidence type="ECO:0000259" key="7">
    <source>
        <dbReference type="Pfam" id="PF02601"/>
    </source>
</evidence>
<feature type="domain" description="Exonuclease VII large subunit C-terminal" evidence="7">
    <location>
        <begin position="132"/>
        <end position="445"/>
    </location>
</feature>
<gene>
    <name evidence="5 9" type="primary">xseA</name>
    <name evidence="9" type="ORF">ABVT11_11865</name>
</gene>
<keyword evidence="3 5" id="KW-0378">Hydrolase</keyword>
<evidence type="ECO:0000256" key="2">
    <source>
        <dbReference type="ARBA" id="ARBA00022722"/>
    </source>
</evidence>
<dbReference type="PANTHER" id="PTHR30008">
    <property type="entry name" value="EXODEOXYRIBONUCLEASE 7 LARGE SUBUNIT"/>
    <property type="match status" value="1"/>
</dbReference>
<dbReference type="Pfam" id="PF02601">
    <property type="entry name" value="Exonuc_VII_L"/>
    <property type="match status" value="1"/>
</dbReference>
<evidence type="ECO:0000256" key="1">
    <source>
        <dbReference type="ARBA" id="ARBA00022490"/>
    </source>
</evidence>
<keyword evidence="2 5" id="KW-0540">Nuclease</keyword>
<comment type="function">
    <text evidence="5">Bidirectionally degrades single-stranded DNA into large acid-insoluble oligonucleotides, which are then degraded further into small acid-soluble oligonucleotides.</text>
</comment>
<evidence type="ECO:0000313" key="9">
    <source>
        <dbReference type="EMBL" id="MET1490522.1"/>
    </source>
</evidence>
<dbReference type="NCBIfam" id="TIGR00237">
    <property type="entry name" value="xseA"/>
    <property type="match status" value="1"/>
</dbReference>
<comment type="caution">
    <text evidence="9">The sequence shown here is derived from an EMBL/GenBank/DDBJ whole genome shotgun (WGS) entry which is preliminary data.</text>
</comment>
<dbReference type="InterPro" id="IPR025824">
    <property type="entry name" value="OB-fold_nuc-bd_dom"/>
</dbReference>